<dbReference type="Pfam" id="PF01660">
    <property type="entry name" value="Vmethyltransf"/>
    <property type="match status" value="1"/>
</dbReference>
<organism evidence="7">
    <name type="scientific">Bemisia tabaci beny-like virus 6</name>
    <dbReference type="NCBI Taxonomy" id="2840013"/>
    <lineage>
        <taxon>Viruses</taxon>
        <taxon>Riboviria</taxon>
        <taxon>Orthornavirae</taxon>
        <taxon>Kitrinoviricota</taxon>
        <taxon>Alsuviricetes</taxon>
        <taxon>Hepelivirales</taxon>
        <taxon>Benyviridae</taxon>
    </lineage>
</organism>
<dbReference type="PROSITE" id="PS51657">
    <property type="entry name" value="PSRV_HELICASE"/>
    <property type="match status" value="1"/>
</dbReference>
<evidence type="ECO:0000256" key="3">
    <source>
        <dbReference type="ARBA" id="ARBA00022801"/>
    </source>
</evidence>
<dbReference type="GO" id="GO:0003723">
    <property type="term" value="F:RNA binding"/>
    <property type="evidence" value="ECO:0007669"/>
    <property type="project" value="InterPro"/>
</dbReference>
<dbReference type="PROSITE" id="PS51743">
    <property type="entry name" value="ALPHAVIRUS_MT"/>
    <property type="match status" value="1"/>
</dbReference>
<dbReference type="GO" id="GO:0003968">
    <property type="term" value="F:RNA-directed RNA polymerase activity"/>
    <property type="evidence" value="ECO:0007669"/>
    <property type="project" value="InterPro"/>
</dbReference>
<reference evidence="7" key="1">
    <citation type="submission" date="2020-11" db="EMBL/GenBank/DDBJ databases">
        <authorList>
            <person name="Huang H.-J."/>
            <person name="Li J.-M."/>
        </authorList>
    </citation>
    <scope>NUCLEOTIDE SEQUENCE</scope>
    <source>
        <strain evidence="7">FY-Q</strain>
    </source>
</reference>
<dbReference type="Pfam" id="PF00978">
    <property type="entry name" value="RdRP_2"/>
    <property type="match status" value="1"/>
</dbReference>
<dbReference type="InterPro" id="IPR027351">
    <property type="entry name" value="(+)RNA_virus_helicase_core_dom"/>
</dbReference>
<keyword evidence="3" id="KW-0378">Hydrolase</keyword>
<accession>A0A8E8FU56</accession>
<feature type="domain" description="(+)RNA virus helicase C-terminal" evidence="5">
    <location>
        <begin position="580"/>
        <end position="880"/>
    </location>
</feature>
<keyword evidence="4" id="KW-0067">ATP-binding</keyword>
<dbReference type="GO" id="GO:0016787">
    <property type="term" value="F:hydrolase activity"/>
    <property type="evidence" value="ECO:0007669"/>
    <property type="project" value="UniProtKB-KW"/>
</dbReference>
<evidence type="ECO:0000259" key="5">
    <source>
        <dbReference type="PROSITE" id="PS51657"/>
    </source>
</evidence>
<dbReference type="EMBL" id="MW256699">
    <property type="protein sequence ID" value="QWC36506.1"/>
    <property type="molecule type" value="Genomic_RNA"/>
</dbReference>
<name>A0A8E8FU56_9VIRU</name>
<evidence type="ECO:0000256" key="2">
    <source>
        <dbReference type="ARBA" id="ARBA00022741"/>
    </source>
</evidence>
<keyword evidence="1" id="KW-0808">Transferase</keyword>
<reference evidence="7" key="2">
    <citation type="journal article" date="2021" name="NPJ Biofilms Microbiomes">
        <title>Diversity and infectivity of the RNA virome among different cryptic species of an agriculturally important insect vector: whitefly Bemisia tabaci.</title>
        <authorList>
            <person name="Huang H.J."/>
            <person name="Ye Z.X."/>
            <person name="Wang X."/>
            <person name="Yan X.T."/>
            <person name="Zhang Y."/>
            <person name="He Y.J."/>
            <person name="Qi Y.H."/>
            <person name="Zhang X.D."/>
            <person name="Zhuo J.C."/>
            <person name="Lu G."/>
            <person name="Lu J.B."/>
            <person name="Mao Q.Z."/>
            <person name="Sun Z.T."/>
            <person name="Yan F."/>
            <person name="Chen J.P."/>
            <person name="Zhang C.X."/>
            <person name="Li J.M."/>
        </authorList>
    </citation>
    <scope>NUCLEOTIDE SEQUENCE</scope>
    <source>
        <strain evidence="7">FY-Q</strain>
    </source>
</reference>
<dbReference type="Pfam" id="PF01443">
    <property type="entry name" value="Viral_helicase1"/>
    <property type="match status" value="1"/>
</dbReference>
<evidence type="ECO:0000313" key="7">
    <source>
        <dbReference type="EMBL" id="QWC36506.1"/>
    </source>
</evidence>
<dbReference type="GO" id="GO:0006351">
    <property type="term" value="P:DNA-templated transcription"/>
    <property type="evidence" value="ECO:0007669"/>
    <property type="project" value="InterPro"/>
</dbReference>
<sequence>MDVQTILDTSKSVNASILGSAEASSIFRNSLKNSYKVQVALKDSDKAKIKEVVTFPLVFLDEYSVTNDHAVLAALRGLARDVMENEFHISHTFERTLMVGSAMREIKKYNSNPYIHYYIHGSEGKDYDRIVRPALLAISRTLKTKALKADRRIFLPSKDSEERCKPRPVLKRYQHIQQVIDDYINLHKMPDNIHLKPVEANTLVFEDTIYNYDAHSLVSLFVETGANIAYGYGLFPMELLYPDMAPNNIYNYASFANGFSSVTFTGGGYSNGYIHKTKHWATILSSPIISSNGIDLLIEIVSRMGPMMVFKIIKMKSKSKTRDNMTAVRTIGLTENEAYVKVLDVWESVDRSTGKVIRPLKYFSVRESEYSDTLNYLIALDPKSLTLTNAITYVRRKKGGVSLVNKELVAPWHLQSKDVHKFALAVLLRAKTLHEKSTLIMSNIDVTGVKEKFLSFLRTAINGIMWPISMIMSWILSENLTDELVLYPSMETYQEASVIRSLTERMTKASVGPANDFFDTPPSLTADNENEDQLKTCPICNELHGKLGAQKIKCQHVTSSKVTLSLTDEQIATLKTSLLDNDNDPTGLKNVKERAGKKVPPAGFSHDVTMRYIKGGPGCGKSHIIRSLATQKDLILAPFTKLKADYENIRMDGDTYDLTFKTTHRAMEVTGCKRIFVDEFTSMPYEYLACIAYNNGAEEVILVGDDKQTKVQEPDEGMYIGNHINLSALCTHTLLVNFRNPADTVALLNKNYGYQMEAFSKETKSIHVISRNQLPKGIKTSKSMAFSHASAGINIGDEKMTVRANQGGSASTVILYVSNIDGNIIGAPDLQIVSLSRHTDKLYIVSDFSSPASSFTSSLGLNADFYENMQTYLTFTTEEYTEVPFVDPCVDLVLPKYQPPSDSYLLGSTLLPGFATDPDYTSMNHLESQVSGSKFSSGVLGEDFLTNVNQRGHPTKTTRAFHSAGSGVGLHYDKFKPMQTLAVMEARYLNFVPKYPFGYDQITLARDIVNLWFSEHMSVNFSAFDTVEIQTTLSNFLRSVKEKKYPQRYRGLDNPEARLVRFHLKDIFKPKGNSVFDLFKVGQGISAWDTDVCAMFCGMFRILGKHMIACEKPHVLTDSYTSETDFIQKVTDQFSSLPSVALNGVTDGEMFDAQQNEFTQEIEKQFWLKLGVAENFLDMYYSFRKKYVMQAKGVRGRAGYQKTSGEPGTLVNNGIVSKVLSNFIIRGEGPVGIVYKGDDFNKRQCNLAVNEENKKIIESVCPLKLKVNISEGSEFCGLIVSDGYVFPSITRKLNKIMAHRFRDYQHFCEYQASLRDFTKKIEKLDTQKVIALNAKVCGMSHRFVSMQYDSVISFSHINKDQFEEVFLKKFEDDSIPVYDDDAKFGVLMQ</sequence>
<protein>
    <submittedName>
        <fullName evidence="7">Polyprotein</fullName>
    </submittedName>
</protein>
<evidence type="ECO:0000256" key="4">
    <source>
        <dbReference type="ARBA" id="ARBA00022840"/>
    </source>
</evidence>
<dbReference type="GO" id="GO:0016556">
    <property type="term" value="P:mRNA modification"/>
    <property type="evidence" value="ECO:0007669"/>
    <property type="project" value="InterPro"/>
</dbReference>
<dbReference type="InterPro" id="IPR001788">
    <property type="entry name" value="RNA-dep_RNA_pol_alsuvir"/>
</dbReference>
<feature type="domain" description="Alphavirus-like MT" evidence="6">
    <location>
        <begin position="60"/>
        <end position="284"/>
    </location>
</feature>
<dbReference type="InterPro" id="IPR002588">
    <property type="entry name" value="Alphavirus-like_MT_dom"/>
</dbReference>
<proteinExistence type="predicted"/>
<dbReference type="GO" id="GO:0006396">
    <property type="term" value="P:RNA processing"/>
    <property type="evidence" value="ECO:0007669"/>
    <property type="project" value="InterPro"/>
</dbReference>
<keyword evidence="2" id="KW-0547">Nucleotide-binding</keyword>
<dbReference type="GO" id="GO:0005524">
    <property type="term" value="F:ATP binding"/>
    <property type="evidence" value="ECO:0007669"/>
    <property type="project" value="UniProtKB-KW"/>
</dbReference>
<evidence type="ECO:0000259" key="6">
    <source>
        <dbReference type="PROSITE" id="PS51743"/>
    </source>
</evidence>
<evidence type="ECO:0000256" key="1">
    <source>
        <dbReference type="ARBA" id="ARBA00022679"/>
    </source>
</evidence>
<dbReference type="GO" id="GO:0008174">
    <property type="term" value="F:mRNA methyltransferase activity"/>
    <property type="evidence" value="ECO:0007669"/>
    <property type="project" value="UniProtKB-UniRule"/>
</dbReference>